<proteinExistence type="predicted"/>
<protein>
    <recommendedName>
        <fullName evidence="2">RNase H type-1 domain-containing protein</fullName>
    </recommendedName>
</protein>
<dbReference type="GO" id="GO:0003676">
    <property type="term" value="F:nucleic acid binding"/>
    <property type="evidence" value="ECO:0007669"/>
    <property type="project" value="InterPro"/>
</dbReference>
<dbReference type="Pfam" id="PF00075">
    <property type="entry name" value="RNase_H"/>
    <property type="match status" value="1"/>
</dbReference>
<dbReference type="KEGG" id="hsr:HSBAA_30540"/>
<dbReference type="InterPro" id="IPR002156">
    <property type="entry name" value="RNaseH_domain"/>
</dbReference>
<reference evidence="3 4" key="1">
    <citation type="journal article" date="2019" name="Microbiol. Resour. Announc.">
        <title>Complete Genome Sequence of Halomonas sulfidaeris Strain Esulfide1 Isolated from a Metal Sulfide Rock at a Depth of 2,200 Meters, Obtained Using Nanopore Sequencing.</title>
        <authorList>
            <person name="Saito M."/>
            <person name="Nishigata A."/>
            <person name="Galipon J."/>
            <person name="Arakawa K."/>
        </authorList>
    </citation>
    <scope>NUCLEOTIDE SEQUENCE [LARGE SCALE GENOMIC DNA]</scope>
    <source>
        <strain evidence="3 4">ATCC BAA-803</strain>
    </source>
</reference>
<gene>
    <name evidence="3" type="ORF">HSBAA_30540</name>
</gene>
<organism evidence="3 4">
    <name type="scientific">Vreelandella sulfidaeris</name>
    <dbReference type="NCBI Taxonomy" id="115553"/>
    <lineage>
        <taxon>Bacteria</taxon>
        <taxon>Pseudomonadati</taxon>
        <taxon>Pseudomonadota</taxon>
        <taxon>Gammaproteobacteria</taxon>
        <taxon>Oceanospirillales</taxon>
        <taxon>Halomonadaceae</taxon>
        <taxon>Vreelandella</taxon>
    </lineage>
</organism>
<dbReference type="Proteomes" id="UP000320231">
    <property type="component" value="Chromosome"/>
</dbReference>
<sequence length="172" mass="19281">MTMYQNLAERRAKFVTVFCDASHCPNTLATGWAVWMKLGSPPETKRLSGALPGVKDSQNAEIIALEEALAHLETRLDLKDQIVVIESDCLGAIDAIRDRALRLTALGAKYVKLKWVKGHQGVKCARSAVNTWCDSEAKRNMRALRDAIIKRSGNANRNTHPRKLRDDHRCYP</sequence>
<dbReference type="GO" id="GO:0004523">
    <property type="term" value="F:RNA-DNA hybrid ribonuclease activity"/>
    <property type="evidence" value="ECO:0007669"/>
    <property type="project" value="InterPro"/>
</dbReference>
<accession>A0A455UBS5</accession>
<dbReference type="EMBL" id="AP019514">
    <property type="protein sequence ID" value="BBI61748.1"/>
    <property type="molecule type" value="Genomic_DNA"/>
</dbReference>
<evidence type="ECO:0000259" key="2">
    <source>
        <dbReference type="Pfam" id="PF00075"/>
    </source>
</evidence>
<dbReference type="InterPro" id="IPR012337">
    <property type="entry name" value="RNaseH-like_sf"/>
</dbReference>
<evidence type="ECO:0000313" key="4">
    <source>
        <dbReference type="Proteomes" id="UP000320231"/>
    </source>
</evidence>
<dbReference type="Gene3D" id="3.30.420.10">
    <property type="entry name" value="Ribonuclease H-like superfamily/Ribonuclease H"/>
    <property type="match status" value="1"/>
</dbReference>
<evidence type="ECO:0000313" key="3">
    <source>
        <dbReference type="EMBL" id="BBI61748.1"/>
    </source>
</evidence>
<dbReference type="AlphaFoldDB" id="A0A455UBS5"/>
<dbReference type="SUPFAM" id="SSF53098">
    <property type="entry name" value="Ribonuclease H-like"/>
    <property type="match status" value="1"/>
</dbReference>
<dbReference type="InterPro" id="IPR036397">
    <property type="entry name" value="RNaseH_sf"/>
</dbReference>
<feature type="region of interest" description="Disordered" evidence="1">
    <location>
        <begin position="151"/>
        <end position="172"/>
    </location>
</feature>
<name>A0A455UBS5_9GAMM</name>
<feature type="domain" description="RNase H type-1" evidence="2">
    <location>
        <begin position="15"/>
        <end position="96"/>
    </location>
</feature>
<evidence type="ECO:0000256" key="1">
    <source>
        <dbReference type="SAM" id="MobiDB-lite"/>
    </source>
</evidence>